<keyword evidence="1" id="KW-0472">Membrane</keyword>
<dbReference type="InterPro" id="IPR001387">
    <property type="entry name" value="Cro/C1-type_HTH"/>
</dbReference>
<keyword evidence="1" id="KW-1133">Transmembrane helix</keyword>
<dbReference type="CDD" id="cd00093">
    <property type="entry name" value="HTH_XRE"/>
    <property type="match status" value="1"/>
</dbReference>
<evidence type="ECO:0000313" key="4">
    <source>
        <dbReference type="Proteomes" id="UP001595478"/>
    </source>
</evidence>
<evidence type="ECO:0000313" key="3">
    <source>
        <dbReference type="EMBL" id="MFC3123067.1"/>
    </source>
</evidence>
<dbReference type="InterPro" id="IPR010982">
    <property type="entry name" value="Lambda_DNA-bd_dom_sf"/>
</dbReference>
<name>A0ABV7FW52_9ALTE</name>
<evidence type="ECO:0000259" key="2">
    <source>
        <dbReference type="PROSITE" id="PS50943"/>
    </source>
</evidence>
<reference evidence="4" key="1">
    <citation type="journal article" date="2019" name="Int. J. Syst. Evol. Microbiol.">
        <title>The Global Catalogue of Microorganisms (GCM) 10K type strain sequencing project: providing services to taxonomists for standard genome sequencing and annotation.</title>
        <authorList>
            <consortium name="The Broad Institute Genomics Platform"/>
            <consortium name="The Broad Institute Genome Sequencing Center for Infectious Disease"/>
            <person name="Wu L."/>
            <person name="Ma J."/>
        </authorList>
    </citation>
    <scope>NUCLEOTIDE SEQUENCE [LARGE SCALE GENOMIC DNA]</scope>
    <source>
        <strain evidence="4">KCTC 52473</strain>
    </source>
</reference>
<dbReference type="EMBL" id="JBHRSW010000047">
    <property type="protein sequence ID" value="MFC3123067.1"/>
    <property type="molecule type" value="Genomic_DNA"/>
</dbReference>
<dbReference type="SMART" id="SM00530">
    <property type="entry name" value="HTH_XRE"/>
    <property type="match status" value="1"/>
</dbReference>
<accession>A0ABV7FW52</accession>
<dbReference type="Pfam" id="PF13560">
    <property type="entry name" value="HTH_31"/>
    <property type="match status" value="1"/>
</dbReference>
<dbReference type="Proteomes" id="UP001595478">
    <property type="component" value="Unassembled WGS sequence"/>
</dbReference>
<organism evidence="3 4">
    <name type="scientific">Agaribacter flavus</name>
    <dbReference type="NCBI Taxonomy" id="1902781"/>
    <lineage>
        <taxon>Bacteria</taxon>
        <taxon>Pseudomonadati</taxon>
        <taxon>Pseudomonadota</taxon>
        <taxon>Gammaproteobacteria</taxon>
        <taxon>Alteromonadales</taxon>
        <taxon>Alteromonadaceae</taxon>
        <taxon>Agaribacter</taxon>
    </lineage>
</organism>
<evidence type="ECO:0000256" key="1">
    <source>
        <dbReference type="SAM" id="Phobius"/>
    </source>
</evidence>
<feature type="transmembrane region" description="Helical" evidence="1">
    <location>
        <begin position="207"/>
        <end position="226"/>
    </location>
</feature>
<dbReference type="Gene3D" id="1.10.260.40">
    <property type="entry name" value="lambda repressor-like DNA-binding domains"/>
    <property type="match status" value="1"/>
</dbReference>
<gene>
    <name evidence="3" type="ORF">ACFOHL_15695</name>
</gene>
<protein>
    <submittedName>
        <fullName evidence="3">Helix-turn-helix domain-containing protein</fullName>
    </submittedName>
</protein>
<dbReference type="PROSITE" id="PS50943">
    <property type="entry name" value="HTH_CROC1"/>
    <property type="match status" value="1"/>
</dbReference>
<feature type="domain" description="HTH cro/C1-type" evidence="2">
    <location>
        <begin position="7"/>
        <end position="61"/>
    </location>
</feature>
<dbReference type="SUPFAM" id="SSF47413">
    <property type="entry name" value="lambda repressor-like DNA-binding domains"/>
    <property type="match status" value="1"/>
</dbReference>
<comment type="caution">
    <text evidence="3">The sequence shown here is derived from an EMBL/GenBank/DDBJ whole genome shotgun (WGS) entry which is preliminary data.</text>
</comment>
<sequence>MKFGSFLKQQRESKEWRQPEAAENIGIEQSYLSKLENDKAIPSPEVFEKLIDAYHFTITDLGKTLNDSEFEKLKDIVAVKDFIITHKKQQEKSLRAWLVGGLLAIMLGSAMLTYGYSIDGVEETHYLYESRGQLKENEPRYLYADFPNYHSFKHRLARNPEWKSSPLFARLDYQHQTTPQYHGPFYDLGDRRYHYENSTKITKKAHVLTKPLGAMFIVGSLAAFFISRRW</sequence>
<keyword evidence="4" id="KW-1185">Reference proteome</keyword>
<dbReference type="RefSeq" id="WP_376921189.1">
    <property type="nucleotide sequence ID" value="NZ_JBHRSW010000047.1"/>
</dbReference>
<proteinExistence type="predicted"/>
<feature type="transmembrane region" description="Helical" evidence="1">
    <location>
        <begin position="96"/>
        <end position="116"/>
    </location>
</feature>
<keyword evidence="1" id="KW-0812">Transmembrane</keyword>